<reference evidence="2" key="1">
    <citation type="submission" date="2020-08" db="EMBL/GenBank/DDBJ databases">
        <authorList>
            <person name="Hu Y."/>
            <person name="Nguyen S.V."/>
            <person name="Li F."/>
            <person name="Fanning S."/>
        </authorList>
    </citation>
    <scope>NUCLEOTIDE SEQUENCE</scope>
    <source>
        <strain evidence="2">SYSU D8009</strain>
    </source>
</reference>
<organism evidence="2 3">
    <name type="scientific">Siccirubricoccus deserti</name>
    <dbReference type="NCBI Taxonomy" id="2013562"/>
    <lineage>
        <taxon>Bacteria</taxon>
        <taxon>Pseudomonadati</taxon>
        <taxon>Pseudomonadota</taxon>
        <taxon>Alphaproteobacteria</taxon>
        <taxon>Acetobacterales</taxon>
        <taxon>Roseomonadaceae</taxon>
        <taxon>Siccirubricoccus</taxon>
    </lineage>
</organism>
<dbReference type="EMBL" id="JACOMF010000008">
    <property type="protein sequence ID" value="MBC4015618.1"/>
    <property type="molecule type" value="Genomic_DNA"/>
</dbReference>
<dbReference type="RefSeq" id="WP_186770382.1">
    <property type="nucleotide sequence ID" value="NZ_JACOMF010000008.1"/>
</dbReference>
<name>A0A9X0QZ66_9PROT</name>
<feature type="region of interest" description="Disordered" evidence="1">
    <location>
        <begin position="39"/>
        <end position="58"/>
    </location>
</feature>
<protein>
    <submittedName>
        <fullName evidence="2">Uncharacterized protein</fullName>
    </submittedName>
</protein>
<evidence type="ECO:0000256" key="1">
    <source>
        <dbReference type="SAM" id="MobiDB-lite"/>
    </source>
</evidence>
<dbReference type="PROSITE" id="PS51257">
    <property type="entry name" value="PROKAR_LIPOPROTEIN"/>
    <property type="match status" value="1"/>
</dbReference>
<comment type="caution">
    <text evidence="2">The sequence shown here is derived from an EMBL/GenBank/DDBJ whole genome shotgun (WGS) entry which is preliminary data.</text>
</comment>
<keyword evidence="3" id="KW-1185">Reference proteome</keyword>
<proteinExistence type="predicted"/>
<evidence type="ECO:0000313" key="2">
    <source>
        <dbReference type="EMBL" id="MBC4015618.1"/>
    </source>
</evidence>
<dbReference type="AlphaFoldDB" id="A0A9X0QZ66"/>
<dbReference type="Proteomes" id="UP000600101">
    <property type="component" value="Unassembled WGS sequence"/>
</dbReference>
<accession>A0A9X0QZ66</accession>
<gene>
    <name evidence="2" type="ORF">H7965_09780</name>
</gene>
<evidence type="ECO:0000313" key="3">
    <source>
        <dbReference type="Proteomes" id="UP000600101"/>
    </source>
</evidence>
<sequence length="58" mass="6218">MRVLPLLAAIGAGFALTACTYVERDRPAQPPVVLQQQPAPTTVMPMQAPPTVTVRPSY</sequence>